<dbReference type="AlphaFoldDB" id="X1F3T2"/>
<feature type="non-terminal residue" evidence="1">
    <location>
        <position position="1"/>
    </location>
</feature>
<reference evidence="1" key="1">
    <citation type="journal article" date="2014" name="Front. Microbiol.">
        <title>High frequency of phylogenetically diverse reductive dehalogenase-homologous genes in deep subseafloor sedimentary metagenomes.</title>
        <authorList>
            <person name="Kawai M."/>
            <person name="Futagami T."/>
            <person name="Toyoda A."/>
            <person name="Takaki Y."/>
            <person name="Nishi S."/>
            <person name="Hori S."/>
            <person name="Arai W."/>
            <person name="Tsubouchi T."/>
            <person name="Morono Y."/>
            <person name="Uchiyama I."/>
            <person name="Ito T."/>
            <person name="Fujiyama A."/>
            <person name="Inagaki F."/>
            <person name="Takami H."/>
        </authorList>
    </citation>
    <scope>NUCLEOTIDE SEQUENCE</scope>
    <source>
        <strain evidence="1">Expedition CK06-06</strain>
    </source>
</reference>
<sequence>EGQLCKREQENMGELFNSISVFYNKNKNQDIY</sequence>
<gene>
    <name evidence="1" type="ORF">S01H4_65257</name>
</gene>
<comment type="caution">
    <text evidence="1">The sequence shown here is derived from an EMBL/GenBank/DDBJ whole genome shotgun (WGS) entry which is preliminary data.</text>
</comment>
<proteinExistence type="predicted"/>
<accession>X1F3T2</accession>
<evidence type="ECO:0000313" key="1">
    <source>
        <dbReference type="EMBL" id="GAH24014.1"/>
    </source>
</evidence>
<organism evidence="1">
    <name type="scientific">marine sediment metagenome</name>
    <dbReference type="NCBI Taxonomy" id="412755"/>
    <lineage>
        <taxon>unclassified sequences</taxon>
        <taxon>metagenomes</taxon>
        <taxon>ecological metagenomes</taxon>
    </lineage>
</organism>
<protein>
    <submittedName>
        <fullName evidence="1">Uncharacterized protein</fullName>
    </submittedName>
</protein>
<dbReference type="EMBL" id="BART01039859">
    <property type="protein sequence ID" value="GAH24014.1"/>
    <property type="molecule type" value="Genomic_DNA"/>
</dbReference>
<name>X1F3T2_9ZZZZ</name>